<reference evidence="4 5" key="1">
    <citation type="submission" date="2023-07" db="EMBL/GenBank/DDBJ databases">
        <title>Sequencing the genomes of 1000 actinobacteria strains.</title>
        <authorList>
            <person name="Klenk H.-P."/>
        </authorList>
    </citation>
    <scope>NUCLEOTIDE SEQUENCE [LARGE SCALE GENOMIC DNA]</scope>
    <source>
        <strain evidence="4 5">DSM 14555</strain>
    </source>
</reference>
<evidence type="ECO:0000256" key="2">
    <source>
        <dbReference type="SAM" id="Phobius"/>
    </source>
</evidence>
<keyword evidence="2" id="KW-0812">Transmembrane</keyword>
<protein>
    <recommendedName>
        <fullName evidence="3">DUF5666 domain-containing protein</fullName>
    </recommendedName>
</protein>
<feature type="transmembrane region" description="Helical" evidence="2">
    <location>
        <begin position="21"/>
        <end position="46"/>
    </location>
</feature>
<keyword evidence="2" id="KW-0472">Membrane</keyword>
<feature type="domain" description="DUF5666" evidence="3">
    <location>
        <begin position="93"/>
        <end position="177"/>
    </location>
</feature>
<comment type="caution">
    <text evidence="4">The sequence shown here is derived from an EMBL/GenBank/DDBJ whole genome shotgun (WGS) entry which is preliminary data.</text>
</comment>
<dbReference type="Pfam" id="PF18914">
    <property type="entry name" value="DUF5666"/>
    <property type="match status" value="1"/>
</dbReference>
<dbReference type="InterPro" id="IPR043724">
    <property type="entry name" value="DUF5666"/>
</dbReference>
<name>A0ABU1JF92_9MICC</name>
<feature type="region of interest" description="Disordered" evidence="1">
    <location>
        <begin position="127"/>
        <end position="157"/>
    </location>
</feature>
<dbReference type="Proteomes" id="UP001185069">
    <property type="component" value="Unassembled WGS sequence"/>
</dbReference>
<dbReference type="EMBL" id="JAVDQF010000001">
    <property type="protein sequence ID" value="MDR6271119.1"/>
    <property type="molecule type" value="Genomic_DNA"/>
</dbReference>
<dbReference type="RefSeq" id="WP_309800719.1">
    <property type="nucleotide sequence ID" value="NZ_BAAAHY010000006.1"/>
</dbReference>
<feature type="compositionally biased region" description="Low complexity" evidence="1">
    <location>
        <begin position="127"/>
        <end position="140"/>
    </location>
</feature>
<gene>
    <name evidence="4" type="ORF">JOE69_003357</name>
</gene>
<keyword evidence="5" id="KW-1185">Reference proteome</keyword>
<proteinExistence type="predicted"/>
<evidence type="ECO:0000259" key="3">
    <source>
        <dbReference type="Pfam" id="PF18914"/>
    </source>
</evidence>
<sequence>MIYSPPSESPERPQRKTGRRWIRNAAIGTAAVAVVIGAGATAVYAADASDSGTLAAASSQTAGQHKTHAGKVLHSESVVDRNGNTVTLDRQSGTVESVSATSITVKSSDGFSQTYVLDSSTKLLQAPAKPAAGEAKPAQPKAERPKPTSITSQDLKAGDSVRVSALKAGSTLTAEQVVLAAK</sequence>
<evidence type="ECO:0000256" key="1">
    <source>
        <dbReference type="SAM" id="MobiDB-lite"/>
    </source>
</evidence>
<evidence type="ECO:0000313" key="5">
    <source>
        <dbReference type="Proteomes" id="UP001185069"/>
    </source>
</evidence>
<organism evidence="4 5">
    <name type="scientific">Arthrobacter russicus</name>
    <dbReference type="NCBI Taxonomy" id="172040"/>
    <lineage>
        <taxon>Bacteria</taxon>
        <taxon>Bacillati</taxon>
        <taxon>Actinomycetota</taxon>
        <taxon>Actinomycetes</taxon>
        <taxon>Micrococcales</taxon>
        <taxon>Micrococcaceae</taxon>
        <taxon>Arthrobacter</taxon>
    </lineage>
</organism>
<accession>A0ABU1JF92</accession>
<evidence type="ECO:0000313" key="4">
    <source>
        <dbReference type="EMBL" id="MDR6271119.1"/>
    </source>
</evidence>
<keyword evidence="2" id="KW-1133">Transmembrane helix</keyword>